<organism evidence="1 2">
    <name type="scientific">Oceanospirillum multiglobuliferum</name>
    <dbReference type="NCBI Taxonomy" id="64969"/>
    <lineage>
        <taxon>Bacteria</taxon>
        <taxon>Pseudomonadati</taxon>
        <taxon>Pseudomonadota</taxon>
        <taxon>Gammaproteobacteria</taxon>
        <taxon>Oceanospirillales</taxon>
        <taxon>Oceanospirillaceae</taxon>
        <taxon>Oceanospirillum</taxon>
    </lineage>
</organism>
<accession>A0A1T4SF12</accession>
<dbReference type="NCBIfam" id="TIGR02443">
    <property type="entry name" value="YheV family putative zinc ribbon protein"/>
    <property type="match status" value="1"/>
</dbReference>
<gene>
    <name evidence="1" type="ORF">BTE48_14940</name>
</gene>
<dbReference type="Proteomes" id="UP000191418">
    <property type="component" value="Unassembled WGS sequence"/>
</dbReference>
<dbReference type="OrthoDB" id="5881059at2"/>
<keyword evidence="2" id="KW-1185">Reference proteome</keyword>
<dbReference type="EMBL" id="MTSM01000029">
    <property type="protein sequence ID" value="OPX54287.1"/>
    <property type="molecule type" value="Genomic_DNA"/>
</dbReference>
<proteinExistence type="predicted"/>
<dbReference type="Pfam" id="PF09526">
    <property type="entry name" value="DUF2387"/>
    <property type="match status" value="1"/>
</dbReference>
<name>A0A1T4SF12_9GAMM</name>
<dbReference type="AlphaFoldDB" id="A0A1T4SF12"/>
<sequence>MSIIKRFIAGAVCPRCSEMDKLRAWTIDDTQYRECVACDFSDEMSLTMPPVEELATRVNQTEVDPKEEIQVVKLMDPKA</sequence>
<reference evidence="1 2" key="1">
    <citation type="submission" date="2017-01" db="EMBL/GenBank/DDBJ databases">
        <title>Genome Sequencing of a Marine Spirillum, Oceanospirillum multiglobuliferum ATCC 33336, from Japan.</title>
        <authorList>
            <person name="Carney J.G."/>
            <person name="Trachtenberg A.M."/>
            <person name="Rheaume B.A."/>
            <person name="Linnane J.D."/>
            <person name="Pitts N.L."/>
            <person name="Mykles D.L."/>
            <person name="Maclea K.S."/>
        </authorList>
    </citation>
    <scope>NUCLEOTIDE SEQUENCE [LARGE SCALE GENOMIC DNA]</scope>
    <source>
        <strain evidence="1 2">ATCC 33336</strain>
    </source>
</reference>
<comment type="caution">
    <text evidence="1">The sequence shown here is derived from an EMBL/GenBank/DDBJ whole genome shotgun (WGS) entry which is preliminary data.</text>
</comment>
<dbReference type="RefSeq" id="WP_078746514.1">
    <property type="nucleotide sequence ID" value="NZ_FUXG01000030.1"/>
</dbReference>
<dbReference type="InterPro" id="IPR012658">
    <property type="entry name" value="YheV"/>
</dbReference>
<evidence type="ECO:0000313" key="1">
    <source>
        <dbReference type="EMBL" id="OPX54287.1"/>
    </source>
</evidence>
<evidence type="ECO:0000313" key="2">
    <source>
        <dbReference type="Proteomes" id="UP000191418"/>
    </source>
</evidence>
<protein>
    <submittedName>
        <fullName evidence="1">Uncharacterized protein</fullName>
    </submittedName>
</protein>
<dbReference type="STRING" id="64969.SAMN02745127_03002"/>